<dbReference type="EMBL" id="SVCM01000049">
    <property type="protein sequence ID" value="MBE6059380.1"/>
    <property type="molecule type" value="Genomic_DNA"/>
</dbReference>
<evidence type="ECO:0000313" key="2">
    <source>
        <dbReference type="Proteomes" id="UP000768462"/>
    </source>
</evidence>
<reference evidence="1" key="1">
    <citation type="submission" date="2019-04" db="EMBL/GenBank/DDBJ databases">
        <title>Evolution of Biomass-Degrading Anaerobic Consortia Revealed by Metagenomics.</title>
        <authorList>
            <person name="Peng X."/>
        </authorList>
    </citation>
    <scope>NUCLEOTIDE SEQUENCE</scope>
    <source>
        <strain evidence="1">SIG254</strain>
    </source>
</reference>
<evidence type="ECO:0000313" key="1">
    <source>
        <dbReference type="EMBL" id="MBE6059380.1"/>
    </source>
</evidence>
<comment type="caution">
    <text evidence="1">The sequence shown here is derived from an EMBL/GenBank/DDBJ whole genome shotgun (WGS) entry which is preliminary data.</text>
</comment>
<dbReference type="AlphaFoldDB" id="A0A927W9X8"/>
<dbReference type="Proteomes" id="UP000768462">
    <property type="component" value="Unassembled WGS sequence"/>
</dbReference>
<name>A0A927W9X8_9CLOT</name>
<accession>A0A927W9X8</accession>
<gene>
    <name evidence="1" type="ORF">E7215_04305</name>
</gene>
<sequence>MNLESELIILGNGTEWCSCSLNKLTSREKVRFFNERLPLKNRYILQIARLHYSYKLEKYIEIPGKTIWYKKFCKDLGLDANKHQILMIYDRNILGGEKSFIHYLRKHFPTIKLVYVFTNIVKYTGAKERDYVEKLNGWYDVVFAFDQLDAKKYGFNYSPLIYDSFEGSSDAENKQDLVFYVGQAKDRLKDLIKSFERLNEINIKTDFNIVKVTEPEMKYSDIIKYNKTMSYKDVIKKIKSSSCLIDIIQGESTGLTIKNCEAIVYQKKLITTNKSIKEYPFYDSRFIKVIESPDDITLDFFENNRNVVYKNSDYFSSDKFIERLVKALNE</sequence>
<protein>
    <submittedName>
        <fullName evidence="1">Uncharacterized protein</fullName>
    </submittedName>
</protein>
<proteinExistence type="predicted"/>
<organism evidence="1 2">
    <name type="scientific">Clostridium sulfidigenes</name>
    <dbReference type="NCBI Taxonomy" id="318464"/>
    <lineage>
        <taxon>Bacteria</taxon>
        <taxon>Bacillati</taxon>
        <taxon>Bacillota</taxon>
        <taxon>Clostridia</taxon>
        <taxon>Eubacteriales</taxon>
        <taxon>Clostridiaceae</taxon>
        <taxon>Clostridium</taxon>
    </lineage>
</organism>